<feature type="region of interest" description="Disordered" evidence="1">
    <location>
        <begin position="268"/>
        <end position="318"/>
    </location>
</feature>
<organism evidence="2 3">
    <name type="scientific">Lasius niger</name>
    <name type="common">Black garden ant</name>
    <dbReference type="NCBI Taxonomy" id="67767"/>
    <lineage>
        <taxon>Eukaryota</taxon>
        <taxon>Metazoa</taxon>
        <taxon>Ecdysozoa</taxon>
        <taxon>Arthropoda</taxon>
        <taxon>Hexapoda</taxon>
        <taxon>Insecta</taxon>
        <taxon>Pterygota</taxon>
        <taxon>Neoptera</taxon>
        <taxon>Endopterygota</taxon>
        <taxon>Hymenoptera</taxon>
        <taxon>Apocrita</taxon>
        <taxon>Aculeata</taxon>
        <taxon>Formicoidea</taxon>
        <taxon>Formicidae</taxon>
        <taxon>Formicinae</taxon>
        <taxon>Lasius</taxon>
        <taxon>Lasius</taxon>
    </lineage>
</organism>
<feature type="compositionally biased region" description="Low complexity" evidence="1">
    <location>
        <begin position="540"/>
        <end position="549"/>
    </location>
</feature>
<feature type="region of interest" description="Disordered" evidence="1">
    <location>
        <begin position="375"/>
        <end position="436"/>
    </location>
</feature>
<dbReference type="PANTHER" id="PTHR21567:SF87">
    <property type="entry name" value="CRESCERIN-LIKE PROTEIN CHE-12"/>
    <property type="match status" value="1"/>
</dbReference>
<name>A0A0J7NK94_LASNI</name>
<feature type="compositionally biased region" description="Polar residues" evidence="1">
    <location>
        <begin position="700"/>
        <end position="721"/>
    </location>
</feature>
<sequence>MYIYPRFSLRTGPDVDWIVAGSGSVSPGTGRTRGQIIATSRSAQGRASRNESTNNRENSWMDRPNLVALGVGLQSKIEQSTAWQILPSQTNDDNGNEIKGSNGRNVNAGVFSNVSLRFEEQLRSSYTNLTSNQYDFVETDAKNHREISDNNFEQKARNRKNVNEVAKEKESTALRGESKIPILLSTRERPKITSQNREKSVNLEYVNSNSRKQMKDALDSNSNRINSRQENIRSYAAVYQRRKRLQQEGSQTLNQTFDSHCGGYRSSSYAKAPGTTNREYNSVAGSREANDNPHNYGRFVNDDFTDKNENSDRVGGRKRLSRNMQQQTLVEMYSSIHERQRKLTDRTVYRRLRTAPNPLTCVYDESEHLMSQVSADNDRNMIYQSKDCRTKDASEERKTEMDPASSDSQENGRSSVENVNPHRRRLRSLSPSQLHRSRQFVKLASSRFHTASMYDIDKAVNEEEYNARNKRHLSPEAKNYQVQNSNKEESRYQEFLRSFSVGERARVRPGSASSSSSDVSRSDRRRIDENQDAATPRDYNGNSDNSGSSTPRSQDDDPAFDVITTNRQSVRDDVDSFFTPLDTNKVEYPIEMANVPDEASKEWNSEDDAKPASRIGSISRHSTHGELIAVNENRSESTESSCGAQQPEDVRSSARRRSIVTVIPNERVLPYEDPKIIKESLQTKVASPIKSESLYRSPENRSINNSPISEQSPSKRNSRCGSRNLAENPRDSSEERIIASIVPDEDASVQSLDTIARPPIDISMTGDSPAIIIASRPHSHETVENLENSRNKIHTQESTEEESSVNDTLEDRQSKDSTSETNTEPGILKIETQPESVEAIESRRRIASKVPIRGIGRYRPPSNKKASPIEKPPLEKSKRMVQQCFTQLDNKDWEITMKGLKSLSQIAKQHPECLDACATGTIGRLLGRHIKNLRSQVARAACLAASDIFNSQIRGIDQDLDDIAGPLLQRTADTNRFLRADSNAALDQMVQHLPLHKTIGVIVLRGARNHAKKMFRRLTRCEGFRKALTDAVPETTLRHIDKTMKTL</sequence>
<feature type="compositionally biased region" description="Basic and acidic residues" evidence="1">
    <location>
        <begin position="598"/>
        <end position="611"/>
    </location>
</feature>
<dbReference type="AlphaFoldDB" id="A0A0J7NK94"/>
<comment type="caution">
    <text evidence="2">The sequence shown here is derived from an EMBL/GenBank/DDBJ whole genome shotgun (WGS) entry which is preliminary data.</text>
</comment>
<feature type="region of interest" description="Disordered" evidence="1">
    <location>
        <begin position="467"/>
        <end position="490"/>
    </location>
</feature>
<proteinExistence type="predicted"/>
<keyword evidence="3" id="KW-1185">Reference proteome</keyword>
<dbReference type="PANTHER" id="PTHR21567">
    <property type="entry name" value="CLASP"/>
    <property type="match status" value="1"/>
</dbReference>
<feature type="region of interest" description="Disordered" evidence="1">
    <location>
        <begin position="780"/>
        <end position="831"/>
    </location>
</feature>
<feature type="compositionally biased region" description="Basic and acidic residues" evidence="1">
    <location>
        <begin position="520"/>
        <end position="529"/>
    </location>
</feature>
<dbReference type="Proteomes" id="UP000036403">
    <property type="component" value="Unassembled WGS sequence"/>
</dbReference>
<dbReference type="OrthoDB" id="63891at2759"/>
<feature type="region of interest" description="Disordered" evidence="1">
    <location>
        <begin position="692"/>
        <end position="736"/>
    </location>
</feature>
<feature type="compositionally biased region" description="Basic and acidic residues" evidence="1">
    <location>
        <begin position="300"/>
        <end position="315"/>
    </location>
</feature>
<feature type="region of interest" description="Disordered" evidence="1">
    <location>
        <begin position="854"/>
        <end position="878"/>
    </location>
</feature>
<reference evidence="2 3" key="1">
    <citation type="submission" date="2015-04" db="EMBL/GenBank/DDBJ databases">
        <title>Lasius niger genome sequencing.</title>
        <authorList>
            <person name="Konorov E.A."/>
            <person name="Nikitin M.A."/>
            <person name="Kirill M.V."/>
            <person name="Chang P."/>
        </authorList>
    </citation>
    <scope>NUCLEOTIDE SEQUENCE [LARGE SCALE GENOMIC DNA]</scope>
    <source>
        <tissue evidence="2">Whole</tissue>
    </source>
</reference>
<feature type="region of interest" description="Disordered" evidence="1">
    <location>
        <begin position="505"/>
        <end position="559"/>
    </location>
</feature>
<feature type="compositionally biased region" description="Polar residues" evidence="1">
    <location>
        <begin position="405"/>
        <end position="418"/>
    </location>
</feature>
<feature type="region of interest" description="Disordered" evidence="1">
    <location>
        <begin position="597"/>
        <end position="616"/>
    </location>
</feature>
<dbReference type="PaxDb" id="67767-A0A0J7NK94"/>
<feature type="compositionally biased region" description="Low complexity" evidence="1">
    <location>
        <begin position="508"/>
        <end position="519"/>
    </location>
</feature>
<dbReference type="Gene3D" id="1.25.10.10">
    <property type="entry name" value="Leucine-rich Repeat Variant"/>
    <property type="match status" value="1"/>
</dbReference>
<feature type="compositionally biased region" description="Basic and acidic residues" evidence="1">
    <location>
        <begin position="809"/>
        <end position="818"/>
    </location>
</feature>
<feature type="region of interest" description="Disordered" evidence="1">
    <location>
        <begin position="632"/>
        <end position="655"/>
    </location>
</feature>
<dbReference type="GO" id="GO:0005929">
    <property type="term" value="C:cilium"/>
    <property type="evidence" value="ECO:0007669"/>
    <property type="project" value="TreeGrafter"/>
</dbReference>
<dbReference type="InterPro" id="IPR011989">
    <property type="entry name" value="ARM-like"/>
</dbReference>
<evidence type="ECO:0000256" key="1">
    <source>
        <dbReference type="SAM" id="MobiDB-lite"/>
    </source>
</evidence>
<dbReference type="GO" id="GO:0008017">
    <property type="term" value="F:microtubule binding"/>
    <property type="evidence" value="ECO:0007669"/>
    <property type="project" value="TreeGrafter"/>
</dbReference>
<dbReference type="InterPro" id="IPR016024">
    <property type="entry name" value="ARM-type_fold"/>
</dbReference>
<dbReference type="EMBL" id="LBMM01004008">
    <property type="protein sequence ID" value="KMQ92905.1"/>
    <property type="molecule type" value="Genomic_DNA"/>
</dbReference>
<feature type="compositionally biased region" description="Basic and acidic residues" evidence="1">
    <location>
        <begin position="780"/>
        <end position="797"/>
    </location>
</feature>
<dbReference type="GO" id="GO:0000226">
    <property type="term" value="P:microtubule cytoskeleton organization"/>
    <property type="evidence" value="ECO:0007669"/>
    <property type="project" value="TreeGrafter"/>
</dbReference>
<accession>A0A0J7NK94</accession>
<dbReference type="SUPFAM" id="SSF48371">
    <property type="entry name" value="ARM repeat"/>
    <property type="match status" value="1"/>
</dbReference>
<feature type="compositionally biased region" description="Basic and acidic residues" evidence="1">
    <location>
        <begin position="386"/>
        <end position="401"/>
    </location>
</feature>
<feature type="compositionally biased region" description="Polar residues" evidence="1">
    <location>
        <begin position="268"/>
        <end position="284"/>
    </location>
</feature>
<dbReference type="GO" id="GO:0005881">
    <property type="term" value="C:cytoplasmic microtubule"/>
    <property type="evidence" value="ECO:0007669"/>
    <property type="project" value="TreeGrafter"/>
</dbReference>
<gene>
    <name evidence="2" type="ORF">RF55_7053</name>
</gene>
<feature type="region of interest" description="Disordered" evidence="1">
    <location>
        <begin position="40"/>
        <end position="59"/>
    </location>
</feature>
<evidence type="ECO:0000313" key="3">
    <source>
        <dbReference type="Proteomes" id="UP000036403"/>
    </source>
</evidence>
<evidence type="ECO:0000313" key="2">
    <source>
        <dbReference type="EMBL" id="KMQ92905.1"/>
    </source>
</evidence>
<protein>
    <submittedName>
        <fullName evidence="2">Fam179b protein</fullName>
    </submittedName>
</protein>